<feature type="transmembrane region" description="Helical" evidence="6">
    <location>
        <begin position="246"/>
        <end position="265"/>
    </location>
</feature>
<keyword evidence="4 6" id="KW-1133">Transmembrane helix</keyword>
<dbReference type="NCBIfam" id="TIGR00797">
    <property type="entry name" value="matE"/>
    <property type="match status" value="1"/>
</dbReference>
<accession>A0A482EUC9</accession>
<reference evidence="7" key="1">
    <citation type="submission" date="2018-11" db="EMBL/GenBank/DDBJ databases">
        <authorList>
            <person name="Yang Y.H."/>
            <person name="Li M.J."/>
            <person name="Zhang Z.Y."/>
        </authorList>
    </citation>
    <scope>NUCLEOTIDE SEQUENCE</scope>
</reference>
<comment type="subcellular location">
    <subcellularLocation>
        <location evidence="1">Membrane</location>
        <topology evidence="1">Multi-pass membrane protein</topology>
    </subcellularLocation>
</comment>
<dbReference type="InterPro" id="IPR002528">
    <property type="entry name" value="MATE_fam"/>
</dbReference>
<feature type="transmembrane region" description="Helical" evidence="6">
    <location>
        <begin position="64"/>
        <end position="86"/>
    </location>
</feature>
<dbReference type="GO" id="GO:0042910">
    <property type="term" value="F:xenobiotic transmembrane transporter activity"/>
    <property type="evidence" value="ECO:0007669"/>
    <property type="project" value="InterPro"/>
</dbReference>
<dbReference type="Pfam" id="PF01554">
    <property type="entry name" value="MatE"/>
    <property type="match status" value="2"/>
</dbReference>
<evidence type="ECO:0000313" key="7">
    <source>
        <dbReference type="EMBL" id="QBM79492.1"/>
    </source>
</evidence>
<feature type="transmembrane region" description="Helical" evidence="6">
    <location>
        <begin position="147"/>
        <end position="165"/>
    </location>
</feature>
<feature type="transmembrane region" description="Helical" evidence="6">
    <location>
        <begin position="326"/>
        <end position="346"/>
    </location>
</feature>
<dbReference type="GO" id="GO:0016020">
    <property type="term" value="C:membrane"/>
    <property type="evidence" value="ECO:0007669"/>
    <property type="project" value="UniProtKB-SubCell"/>
</dbReference>
<feature type="transmembrane region" description="Helical" evidence="6">
    <location>
        <begin position="366"/>
        <end position="387"/>
    </location>
</feature>
<feature type="transmembrane region" description="Helical" evidence="6">
    <location>
        <begin position="285"/>
        <end position="305"/>
    </location>
</feature>
<keyword evidence="5 6" id="KW-0472">Membrane</keyword>
<comment type="similarity">
    <text evidence="2 6">Belongs to the multi antimicrobial extrusion (MATE) (TC 2.A.66.1) family.</text>
</comment>
<evidence type="ECO:0000256" key="1">
    <source>
        <dbReference type="ARBA" id="ARBA00004141"/>
    </source>
</evidence>
<evidence type="ECO:0000256" key="2">
    <source>
        <dbReference type="ARBA" id="ARBA00010199"/>
    </source>
</evidence>
<sequence>MEEGLLLKEEISDERVRWGDMGKEMKRLGYLAGPMVAVTLSQFLLQVIPLMMVGHLSELSLSSAAIAMSLAGVTGFDLLLGMASALETLSGQAYGAQQYKKLGTQTYTAIFSLTILSIPLSFLWIYMGHFLIFFGQDPQISHEAGKFTMWLAPSLFGYAILQPLIKYFQMQSLILPMLFGSFVTVCFHTIVCWILVFESGLGNLGAAVAMDVSVWLNVIILGLYMKYSSRCADTRGRISMEIFEGFGEFFRFAVPSAVMICLEWWSFELLFLLSGLLPNPQLETSVLSVCLNTIFTLYAIPYGLAAAGSTRISNNLGAGKPEEARLSVVALMLLATMNAIVATMILLGCRKVFGHIFSNEKEVVDYLTDMAPLLCLTVILDSIQGTLSGVARGCGWQHIGAYINLAAFYLFGIPIAITLSFWLNLRGKGLWIGVIFGATLQTVMLALITCCTNWEKQAAKARERLFEDNSSFPDRFT</sequence>
<dbReference type="CDD" id="cd13132">
    <property type="entry name" value="MATE_eukaryotic"/>
    <property type="match status" value="1"/>
</dbReference>
<dbReference type="PANTHER" id="PTHR11206">
    <property type="entry name" value="MULTIDRUG RESISTANCE PROTEIN"/>
    <property type="match status" value="1"/>
</dbReference>
<evidence type="ECO:0000256" key="4">
    <source>
        <dbReference type="ARBA" id="ARBA00022989"/>
    </source>
</evidence>
<dbReference type="GO" id="GO:1990961">
    <property type="term" value="P:xenobiotic detoxification by transmembrane export across the plasma membrane"/>
    <property type="evidence" value="ECO:0007669"/>
    <property type="project" value="InterPro"/>
</dbReference>
<feature type="transmembrane region" description="Helical" evidence="6">
    <location>
        <begin position="203"/>
        <end position="225"/>
    </location>
</feature>
<feature type="transmembrane region" description="Helical" evidence="6">
    <location>
        <begin position="399"/>
        <end position="423"/>
    </location>
</feature>
<name>A0A482EUC9_REHGL</name>
<feature type="transmembrane region" description="Helical" evidence="6">
    <location>
        <begin position="429"/>
        <end position="454"/>
    </location>
</feature>
<evidence type="ECO:0000256" key="3">
    <source>
        <dbReference type="ARBA" id="ARBA00022692"/>
    </source>
</evidence>
<feature type="transmembrane region" description="Helical" evidence="6">
    <location>
        <begin position="107"/>
        <end position="127"/>
    </location>
</feature>
<feature type="transmembrane region" description="Helical" evidence="6">
    <location>
        <begin position="177"/>
        <end position="197"/>
    </location>
</feature>
<organism evidence="7">
    <name type="scientific">Rehmannia glutinosa</name>
    <name type="common">Chinese foxglove</name>
    <dbReference type="NCBI Taxonomy" id="99300"/>
    <lineage>
        <taxon>Eukaryota</taxon>
        <taxon>Viridiplantae</taxon>
        <taxon>Streptophyta</taxon>
        <taxon>Embryophyta</taxon>
        <taxon>Tracheophyta</taxon>
        <taxon>Spermatophyta</taxon>
        <taxon>Magnoliopsida</taxon>
        <taxon>eudicotyledons</taxon>
        <taxon>Gunneridae</taxon>
        <taxon>Pentapetalae</taxon>
        <taxon>asterids</taxon>
        <taxon>lamiids</taxon>
        <taxon>Lamiales</taxon>
        <taxon>Orobanchaceae</taxon>
        <taxon>Rehmannieae</taxon>
        <taxon>Rehmannia</taxon>
    </lineage>
</organism>
<evidence type="ECO:0000256" key="5">
    <source>
        <dbReference type="ARBA" id="ARBA00023136"/>
    </source>
</evidence>
<proteinExistence type="evidence at transcript level"/>
<keyword evidence="3 6" id="KW-0812">Transmembrane</keyword>
<evidence type="ECO:0000256" key="6">
    <source>
        <dbReference type="RuleBase" id="RU004914"/>
    </source>
</evidence>
<dbReference type="InterPro" id="IPR045069">
    <property type="entry name" value="MATE_euk"/>
</dbReference>
<protein>
    <recommendedName>
        <fullName evidence="6">Protein DETOXIFICATION</fullName>
    </recommendedName>
    <alternativeName>
        <fullName evidence="6">Multidrug and toxic compound extrusion protein</fullName>
    </alternativeName>
</protein>
<dbReference type="GO" id="GO:0015297">
    <property type="term" value="F:antiporter activity"/>
    <property type="evidence" value="ECO:0007669"/>
    <property type="project" value="InterPro"/>
</dbReference>
<dbReference type="AlphaFoldDB" id="A0A482EUC9"/>
<dbReference type="EMBL" id="MK120974">
    <property type="protein sequence ID" value="QBM79492.1"/>
    <property type="molecule type" value="mRNA"/>
</dbReference>
<feature type="transmembrane region" description="Helical" evidence="6">
    <location>
        <begin position="28"/>
        <end position="52"/>
    </location>
</feature>